<accession>A0A444EWK8</accession>
<dbReference type="GO" id="GO:0012505">
    <property type="term" value="C:endomembrane system"/>
    <property type="evidence" value="ECO:0007669"/>
    <property type="project" value="TreeGrafter"/>
</dbReference>
<organism evidence="1">
    <name type="scientific">Ensete ventricosum</name>
    <name type="common">Abyssinian banana</name>
    <name type="synonym">Musa ensete</name>
    <dbReference type="NCBI Taxonomy" id="4639"/>
    <lineage>
        <taxon>Eukaryota</taxon>
        <taxon>Viridiplantae</taxon>
        <taxon>Streptophyta</taxon>
        <taxon>Embryophyta</taxon>
        <taxon>Tracheophyta</taxon>
        <taxon>Spermatophyta</taxon>
        <taxon>Magnoliopsida</taxon>
        <taxon>Liliopsida</taxon>
        <taxon>Zingiberales</taxon>
        <taxon>Musaceae</taxon>
        <taxon>Ensete</taxon>
    </lineage>
</organism>
<gene>
    <name evidence="1" type="ORF">BHM03_00000861</name>
</gene>
<dbReference type="PANTHER" id="PTHR10426">
    <property type="entry name" value="STRICTOSIDINE SYNTHASE-RELATED"/>
    <property type="match status" value="1"/>
</dbReference>
<name>A0A444EWK8_ENSVE</name>
<reference evidence="1" key="1">
    <citation type="journal article" date="2018" name="Data Brief">
        <title>Genome sequence data from 17 accessions of Ensete ventricosum, a staple food crop for millions in Ethiopia.</title>
        <authorList>
            <person name="Yemataw Z."/>
            <person name="Muzemil S."/>
            <person name="Ambachew D."/>
            <person name="Tripathi L."/>
            <person name="Tesfaye K."/>
            <person name="Chala A."/>
            <person name="Farbos A."/>
            <person name="O'Neill P."/>
            <person name="Moore K."/>
            <person name="Grant M."/>
            <person name="Studholme D.J."/>
        </authorList>
    </citation>
    <scope>NUCLEOTIDE SEQUENCE [LARGE SCALE GENOMIC DNA]</scope>
    <source>
        <tissue evidence="1">Leaf</tissue>
    </source>
</reference>
<dbReference type="Proteomes" id="UP000290560">
    <property type="component" value="Unassembled WGS sequence"/>
</dbReference>
<sequence length="216" mass="24238">MEKKVLCKEDGLLRRPWLFFLALAFGLVFMDPFHLGPLGGHDYRPVKHDIAPYDQVMQHWPRDGRSRLRFGRLEFVDEVFGPESLEFDAQGRGPYAGLADGRVLLESSLTVTLNAVRTYERSEKVCANGVESTTAKQHKHEKLCGRPLGLRFDKTSGKLYIADAYLGLAAVGHHGGVATLLPTHVQGRPVLFANDLDVHRNGSIFFTDTSSRYSRR</sequence>
<evidence type="ECO:0000313" key="1">
    <source>
        <dbReference type="EMBL" id="RZR70615.1"/>
    </source>
</evidence>
<dbReference type="InterPro" id="IPR011042">
    <property type="entry name" value="6-blade_b-propeller_TolB-like"/>
</dbReference>
<dbReference type="EMBL" id="KV875449">
    <property type="protein sequence ID" value="RZR70615.1"/>
    <property type="molecule type" value="Genomic_DNA"/>
</dbReference>
<dbReference type="Gene3D" id="2.120.10.30">
    <property type="entry name" value="TolB, C-terminal domain"/>
    <property type="match status" value="1"/>
</dbReference>
<protein>
    <submittedName>
        <fullName evidence="1">Uncharacterized protein</fullName>
    </submittedName>
</protein>
<dbReference type="Pfam" id="PF20067">
    <property type="entry name" value="SSL_N"/>
    <property type="match status" value="1"/>
</dbReference>
<proteinExistence type="predicted"/>
<dbReference type="GO" id="GO:0016787">
    <property type="term" value="F:hydrolase activity"/>
    <property type="evidence" value="ECO:0007669"/>
    <property type="project" value="TreeGrafter"/>
</dbReference>
<dbReference type="SUPFAM" id="SSF63829">
    <property type="entry name" value="Calcium-dependent phosphotriesterase"/>
    <property type="match status" value="1"/>
</dbReference>
<dbReference type="AlphaFoldDB" id="A0A444EWK8"/>
<dbReference type="PANTHER" id="PTHR10426:SF21">
    <property type="entry name" value="PROTEIN STRICTOSIDINE SYNTHASE-LIKE 13"/>
    <property type="match status" value="1"/>
</dbReference>